<dbReference type="GO" id="GO:0005874">
    <property type="term" value="C:microtubule"/>
    <property type="evidence" value="ECO:0007669"/>
    <property type="project" value="UniProtKB-KW"/>
</dbReference>
<dbReference type="InterPro" id="IPR027640">
    <property type="entry name" value="Kinesin-like_fam"/>
</dbReference>
<evidence type="ECO:0000256" key="3">
    <source>
        <dbReference type="ARBA" id="ARBA00022701"/>
    </source>
</evidence>
<dbReference type="PROSITE" id="PS50067">
    <property type="entry name" value="KINESIN_MOTOR_2"/>
    <property type="match status" value="1"/>
</dbReference>
<dbReference type="GO" id="GO:0005524">
    <property type="term" value="F:ATP binding"/>
    <property type="evidence" value="ECO:0007669"/>
    <property type="project" value="UniProtKB-UniRule"/>
</dbReference>
<keyword evidence="3 10" id="KW-0493">Microtubule</keyword>
<dbReference type="Pfam" id="PF00225">
    <property type="entry name" value="Kinesin"/>
    <property type="match status" value="1"/>
</dbReference>
<keyword evidence="2" id="KW-0963">Cytoplasm</keyword>
<feature type="region of interest" description="Disordered" evidence="12">
    <location>
        <begin position="615"/>
        <end position="646"/>
    </location>
</feature>
<dbReference type="SMART" id="SM00129">
    <property type="entry name" value="KISc"/>
    <property type="match status" value="1"/>
</dbReference>
<dbReference type="Proteomes" id="UP000887574">
    <property type="component" value="Unplaced"/>
</dbReference>
<dbReference type="PANTHER" id="PTHR47969:SF21">
    <property type="entry name" value="KINESIN-LIKE PROTEIN"/>
    <property type="match status" value="1"/>
</dbReference>
<evidence type="ECO:0000256" key="9">
    <source>
        <dbReference type="PROSITE-ProRule" id="PRU00283"/>
    </source>
</evidence>
<dbReference type="PANTHER" id="PTHR47969">
    <property type="entry name" value="CHROMOSOME-ASSOCIATED KINESIN KIF4A-RELATED"/>
    <property type="match status" value="1"/>
</dbReference>
<dbReference type="GO" id="GO:0007018">
    <property type="term" value="P:microtubule-based movement"/>
    <property type="evidence" value="ECO:0007669"/>
    <property type="project" value="InterPro"/>
</dbReference>
<dbReference type="WBParaSite" id="jg2770">
    <property type="protein sequence ID" value="jg2770"/>
    <property type="gene ID" value="jg2770"/>
</dbReference>
<protein>
    <recommendedName>
        <fullName evidence="10">Kinesin-like protein</fullName>
    </recommendedName>
</protein>
<dbReference type="InterPro" id="IPR019821">
    <property type="entry name" value="Kinesin_motor_CS"/>
</dbReference>
<accession>A0A915E8T3</accession>
<comment type="similarity">
    <text evidence="9 10">Belongs to the TRAFAC class myosin-kinesin ATPase superfamily. Kinesin family.</text>
</comment>
<dbReference type="PROSITE" id="PS00411">
    <property type="entry name" value="KINESIN_MOTOR_1"/>
    <property type="match status" value="1"/>
</dbReference>
<dbReference type="InterPro" id="IPR001752">
    <property type="entry name" value="Kinesin_motor_dom"/>
</dbReference>
<keyword evidence="14" id="KW-1185">Reference proteome</keyword>
<feature type="domain" description="Kinesin motor" evidence="13">
    <location>
        <begin position="1"/>
        <end position="304"/>
    </location>
</feature>
<dbReference type="SUPFAM" id="SSF52540">
    <property type="entry name" value="P-loop containing nucleoside triphosphate hydrolases"/>
    <property type="match status" value="1"/>
</dbReference>
<dbReference type="GO" id="GO:0008017">
    <property type="term" value="F:microtubule binding"/>
    <property type="evidence" value="ECO:0007669"/>
    <property type="project" value="InterPro"/>
</dbReference>
<feature type="compositionally biased region" description="Basic and acidic residues" evidence="12">
    <location>
        <begin position="350"/>
        <end position="360"/>
    </location>
</feature>
<evidence type="ECO:0000256" key="4">
    <source>
        <dbReference type="ARBA" id="ARBA00022741"/>
    </source>
</evidence>
<dbReference type="AlphaFoldDB" id="A0A915E8T3"/>
<evidence type="ECO:0000256" key="5">
    <source>
        <dbReference type="ARBA" id="ARBA00022840"/>
    </source>
</evidence>
<proteinExistence type="inferred from homology"/>
<keyword evidence="4 9" id="KW-0547">Nucleotide-binding</keyword>
<feature type="compositionally biased region" description="Low complexity" evidence="12">
    <location>
        <begin position="761"/>
        <end position="770"/>
    </location>
</feature>
<dbReference type="Gene3D" id="3.40.850.10">
    <property type="entry name" value="Kinesin motor domain"/>
    <property type="match status" value="1"/>
</dbReference>
<dbReference type="PRINTS" id="PR00380">
    <property type="entry name" value="KINESINHEAVY"/>
</dbReference>
<evidence type="ECO:0000313" key="14">
    <source>
        <dbReference type="Proteomes" id="UP000887574"/>
    </source>
</evidence>
<evidence type="ECO:0000256" key="2">
    <source>
        <dbReference type="ARBA" id="ARBA00022490"/>
    </source>
</evidence>
<feature type="compositionally biased region" description="Polar residues" evidence="12">
    <location>
        <begin position="821"/>
        <end position="837"/>
    </location>
</feature>
<organism evidence="14 15">
    <name type="scientific">Ditylenchus dipsaci</name>
    <dbReference type="NCBI Taxonomy" id="166011"/>
    <lineage>
        <taxon>Eukaryota</taxon>
        <taxon>Metazoa</taxon>
        <taxon>Ecdysozoa</taxon>
        <taxon>Nematoda</taxon>
        <taxon>Chromadorea</taxon>
        <taxon>Rhabditida</taxon>
        <taxon>Tylenchina</taxon>
        <taxon>Tylenchomorpha</taxon>
        <taxon>Sphaerularioidea</taxon>
        <taxon>Anguinidae</taxon>
        <taxon>Anguininae</taxon>
        <taxon>Ditylenchus</taxon>
    </lineage>
</organism>
<evidence type="ECO:0000256" key="6">
    <source>
        <dbReference type="ARBA" id="ARBA00023054"/>
    </source>
</evidence>
<name>A0A915E8T3_9BILA</name>
<evidence type="ECO:0000259" key="13">
    <source>
        <dbReference type="PROSITE" id="PS50067"/>
    </source>
</evidence>
<evidence type="ECO:0000256" key="11">
    <source>
        <dbReference type="SAM" id="Coils"/>
    </source>
</evidence>
<feature type="binding site" evidence="9">
    <location>
        <begin position="75"/>
        <end position="82"/>
    </location>
    <ligand>
        <name>ATP</name>
        <dbReference type="ChEBI" id="CHEBI:30616"/>
    </ligand>
</feature>
<evidence type="ECO:0000313" key="15">
    <source>
        <dbReference type="WBParaSite" id="jg2770"/>
    </source>
</evidence>
<feature type="region of interest" description="Disordered" evidence="12">
    <location>
        <begin position="751"/>
        <end position="837"/>
    </location>
</feature>
<dbReference type="InterPro" id="IPR027417">
    <property type="entry name" value="P-loop_NTPase"/>
</dbReference>
<dbReference type="FunFam" id="3.40.850.10:FF:000082">
    <property type="entry name" value="OSM3-like kinesin"/>
    <property type="match status" value="1"/>
</dbReference>
<evidence type="ECO:0000256" key="12">
    <source>
        <dbReference type="SAM" id="MobiDB-lite"/>
    </source>
</evidence>
<reference evidence="15" key="1">
    <citation type="submission" date="2022-11" db="UniProtKB">
        <authorList>
            <consortium name="WormBaseParasite"/>
        </authorList>
    </citation>
    <scope>IDENTIFICATION</scope>
</reference>
<evidence type="ECO:0000256" key="7">
    <source>
        <dbReference type="ARBA" id="ARBA00023175"/>
    </source>
</evidence>
<feature type="region of interest" description="Disordered" evidence="12">
    <location>
        <begin position="332"/>
        <end position="361"/>
    </location>
</feature>
<keyword evidence="5 9" id="KW-0067">ATP-binding</keyword>
<feature type="coiled-coil region" evidence="11">
    <location>
        <begin position="391"/>
        <end position="488"/>
    </location>
</feature>
<sequence>MEIAQGHQSIVTTESSRGVVEVKVPKEEGSPAKCFTFDSVYGNNSKQIDLYYEGPFRDLVDSVLQGFNGTIFAYGQTGTGKTFTMEGVRDNPELRGSKNQQYLVRASYLEIYQEEIRDLLDKDSKKRLELKERPDIGVYVKDLSSFVTKSVQEIEHVMSVGHSNRSVGCTNMNEHSSRSHAIFIITVECSELGLDGENHIRVGRLNLVDLAGSERQTKTGAVGERFKEATKINLSLSALGNVISALVDSKSSHIPYRDSKLTRLLQDSLGGNSKTIMIANIGPASYNYEETISTLRYASRAKNIKNKPKINEDPKDALLREFQDEINRLKNLLEKRSGSGTTRRRRRHRHDGDGQEHEGVDEINPEDYIREQQLKLKMEREEVMKNNSIVEQEKCQMLAELEERSKQLTKEREAQVAVAAKIRAMQSKLLSGDGNLLDQTRQQQEILQQKRIELAEQKRREREIAQQLEAQEDNTAEIKQTFVNLQQEIELKSRKLQKFLTKHQQIRLELEDSVEANSRERQSLESSVSEMNKELKLKWMLIENFIPMEVVENLKERAFFDEEEEKWVILKSGEHSLINKSNTYSSSPFMRFSGEGESRLTTSIGSAVTRVMVDSGLDSGVGTSGSEGGSSSCPESGPRIPTAQLKRPVSVPGLRRPICNFERHALDKLRQRCVRSAHNPASALLTQTATTSTAPQCMIPEEVARFGCENLLTFNQLIFFPSQVHSTDPSSLEENGAHTLARTESASVVIETSKIPIPRTGSRGSRRSSSIAPSLHSKNVRARSVLGKPPTTPLGSASRPSSRNSPTPLISTGRIPVVANPHTNLSSPSNQFPKPED</sequence>
<keyword evidence="7 9" id="KW-0505">Motor protein</keyword>
<evidence type="ECO:0000256" key="1">
    <source>
        <dbReference type="ARBA" id="ARBA00004245"/>
    </source>
</evidence>
<feature type="compositionally biased region" description="Polar residues" evidence="12">
    <location>
        <begin position="793"/>
        <end position="810"/>
    </location>
</feature>
<evidence type="ECO:0000256" key="8">
    <source>
        <dbReference type="ARBA" id="ARBA00023212"/>
    </source>
</evidence>
<keyword evidence="8" id="KW-0206">Cytoskeleton</keyword>
<evidence type="ECO:0000256" key="10">
    <source>
        <dbReference type="RuleBase" id="RU000394"/>
    </source>
</evidence>
<dbReference type="InterPro" id="IPR036961">
    <property type="entry name" value="Kinesin_motor_dom_sf"/>
</dbReference>
<dbReference type="GO" id="GO:0003777">
    <property type="term" value="F:microtubule motor activity"/>
    <property type="evidence" value="ECO:0007669"/>
    <property type="project" value="InterPro"/>
</dbReference>
<comment type="subcellular location">
    <subcellularLocation>
        <location evidence="1">Cytoplasm</location>
        <location evidence="1">Cytoskeleton</location>
    </subcellularLocation>
</comment>
<keyword evidence="6 11" id="KW-0175">Coiled coil</keyword>